<dbReference type="HOGENOM" id="CLU_1277644_0_0_1"/>
<accession>S8FPL5</accession>
<feature type="compositionally biased region" description="Low complexity" evidence="1">
    <location>
        <begin position="17"/>
        <end position="33"/>
    </location>
</feature>
<organism evidence="2 3">
    <name type="scientific">Fomitopsis schrenkii</name>
    <name type="common">Brown rot fungus</name>
    <dbReference type="NCBI Taxonomy" id="2126942"/>
    <lineage>
        <taxon>Eukaryota</taxon>
        <taxon>Fungi</taxon>
        <taxon>Dikarya</taxon>
        <taxon>Basidiomycota</taxon>
        <taxon>Agaricomycotina</taxon>
        <taxon>Agaricomycetes</taxon>
        <taxon>Polyporales</taxon>
        <taxon>Fomitopsis</taxon>
    </lineage>
</organism>
<feature type="compositionally biased region" description="Basic residues" evidence="1">
    <location>
        <begin position="129"/>
        <end position="139"/>
    </location>
</feature>
<proteinExistence type="predicted"/>
<dbReference type="InParanoid" id="S8FPL5"/>
<name>S8FPL5_FOMSC</name>
<evidence type="ECO:0000256" key="1">
    <source>
        <dbReference type="SAM" id="MobiDB-lite"/>
    </source>
</evidence>
<feature type="compositionally biased region" description="Basic and acidic residues" evidence="1">
    <location>
        <begin position="1"/>
        <end position="10"/>
    </location>
</feature>
<dbReference type="EMBL" id="KE504150">
    <property type="protein sequence ID" value="EPT00220.1"/>
    <property type="molecule type" value="Genomic_DNA"/>
</dbReference>
<gene>
    <name evidence="2" type="ORF">FOMPIDRAFT_1122919</name>
</gene>
<dbReference type="Proteomes" id="UP000015241">
    <property type="component" value="Unassembled WGS sequence"/>
</dbReference>
<feature type="region of interest" description="Disordered" evidence="1">
    <location>
        <begin position="1"/>
        <end position="216"/>
    </location>
</feature>
<evidence type="ECO:0000313" key="3">
    <source>
        <dbReference type="Proteomes" id="UP000015241"/>
    </source>
</evidence>
<evidence type="ECO:0000313" key="2">
    <source>
        <dbReference type="EMBL" id="EPT00220.1"/>
    </source>
</evidence>
<feature type="compositionally biased region" description="Basic residues" evidence="1">
    <location>
        <begin position="170"/>
        <end position="185"/>
    </location>
</feature>
<keyword evidence="3" id="KW-1185">Reference proteome</keyword>
<dbReference type="AlphaFoldDB" id="S8FPL5"/>
<reference evidence="2 3" key="1">
    <citation type="journal article" date="2012" name="Science">
        <title>The Paleozoic origin of enzymatic lignin decomposition reconstructed from 31 fungal genomes.</title>
        <authorList>
            <person name="Floudas D."/>
            <person name="Binder M."/>
            <person name="Riley R."/>
            <person name="Barry K."/>
            <person name="Blanchette R.A."/>
            <person name="Henrissat B."/>
            <person name="Martinez A.T."/>
            <person name="Otillar R."/>
            <person name="Spatafora J.W."/>
            <person name="Yadav J.S."/>
            <person name="Aerts A."/>
            <person name="Benoit I."/>
            <person name="Boyd A."/>
            <person name="Carlson A."/>
            <person name="Copeland A."/>
            <person name="Coutinho P.M."/>
            <person name="de Vries R.P."/>
            <person name="Ferreira P."/>
            <person name="Findley K."/>
            <person name="Foster B."/>
            <person name="Gaskell J."/>
            <person name="Glotzer D."/>
            <person name="Gorecki P."/>
            <person name="Heitman J."/>
            <person name="Hesse C."/>
            <person name="Hori C."/>
            <person name="Igarashi K."/>
            <person name="Jurgens J.A."/>
            <person name="Kallen N."/>
            <person name="Kersten P."/>
            <person name="Kohler A."/>
            <person name="Kuees U."/>
            <person name="Kumar T.K.A."/>
            <person name="Kuo A."/>
            <person name="LaButti K."/>
            <person name="Larrondo L.F."/>
            <person name="Lindquist E."/>
            <person name="Ling A."/>
            <person name="Lombard V."/>
            <person name="Lucas S."/>
            <person name="Lundell T."/>
            <person name="Martin R."/>
            <person name="McLaughlin D.J."/>
            <person name="Morgenstern I."/>
            <person name="Morin E."/>
            <person name="Murat C."/>
            <person name="Nagy L.G."/>
            <person name="Nolan M."/>
            <person name="Ohm R.A."/>
            <person name="Patyshakuliyeva A."/>
            <person name="Rokas A."/>
            <person name="Ruiz-Duenas F.J."/>
            <person name="Sabat G."/>
            <person name="Salamov A."/>
            <person name="Samejima M."/>
            <person name="Schmutz J."/>
            <person name="Slot J.C."/>
            <person name="St John F."/>
            <person name="Stenlid J."/>
            <person name="Sun H."/>
            <person name="Sun S."/>
            <person name="Syed K."/>
            <person name="Tsang A."/>
            <person name="Wiebenga A."/>
            <person name="Young D."/>
            <person name="Pisabarro A."/>
            <person name="Eastwood D.C."/>
            <person name="Martin F."/>
            <person name="Cullen D."/>
            <person name="Grigoriev I.V."/>
            <person name="Hibbett D.S."/>
        </authorList>
    </citation>
    <scope>NUCLEOTIDE SEQUENCE</scope>
    <source>
        <strain evidence="3">FP-58527</strain>
    </source>
</reference>
<protein>
    <submittedName>
        <fullName evidence="2">Uncharacterized protein</fullName>
    </submittedName>
</protein>
<sequence length="216" mass="23906">MPPNPDDKTLPRPPAPAKTAPDDAAPAKSPGKAEPTATAAQNAFPMSRPPTSHKQPRLTRPQATPGRQPRRASAQPCCSRRYSPALRRRSPAPMRTTLPSRTAHAPRRQRAPSGASWPRRPRVPNAGQRTRRHHVRRHAPPSPPSNGSASRAPWKIQRNARVRQAWPRTPNRRPTRRGRAHRRTVKPPPAHPAAGGRHPPCVRHRPSQASYVQPST</sequence>
<feature type="compositionally biased region" description="Polar residues" evidence="1">
    <location>
        <begin position="207"/>
        <end position="216"/>
    </location>
</feature>